<dbReference type="EMBL" id="CP026114">
    <property type="protein sequence ID" value="AUT66679.1"/>
    <property type="molecule type" value="Genomic_DNA"/>
</dbReference>
<dbReference type="Gene3D" id="3.40.50.720">
    <property type="entry name" value="NAD(P)-binding Rossmann-like Domain"/>
    <property type="match status" value="1"/>
</dbReference>
<organism evidence="3 4">
    <name type="scientific">Paraburkholderia terrae</name>
    <dbReference type="NCBI Taxonomy" id="311230"/>
    <lineage>
        <taxon>Bacteria</taxon>
        <taxon>Pseudomonadati</taxon>
        <taxon>Pseudomonadota</taxon>
        <taxon>Betaproteobacteria</taxon>
        <taxon>Burkholderiales</taxon>
        <taxon>Burkholderiaceae</taxon>
        <taxon>Paraburkholderia</taxon>
    </lineage>
</organism>
<dbReference type="InterPro" id="IPR020904">
    <property type="entry name" value="Sc_DH/Rdtase_CS"/>
</dbReference>
<dbReference type="PRINTS" id="PR00081">
    <property type="entry name" value="GDHRDH"/>
</dbReference>
<dbReference type="RefSeq" id="WP_042314331.1">
    <property type="nucleotide sequence ID" value="NZ_CP026114.1"/>
</dbReference>
<dbReference type="PANTHER" id="PTHR42879">
    <property type="entry name" value="3-OXOACYL-(ACYL-CARRIER-PROTEIN) REDUCTASE"/>
    <property type="match status" value="1"/>
</dbReference>
<name>A0A2I8F4M5_9BURK</name>
<comment type="similarity">
    <text evidence="1 2">Belongs to the short-chain dehydrogenases/reductases (SDR) family.</text>
</comment>
<dbReference type="OrthoDB" id="9793325at2"/>
<dbReference type="InterPro" id="IPR002347">
    <property type="entry name" value="SDR_fam"/>
</dbReference>
<evidence type="ECO:0000256" key="2">
    <source>
        <dbReference type="RuleBase" id="RU000363"/>
    </source>
</evidence>
<proteinExistence type="inferred from homology"/>
<gene>
    <name evidence="3" type="ORF">C2L65_44625</name>
</gene>
<dbReference type="GO" id="GO:0032787">
    <property type="term" value="P:monocarboxylic acid metabolic process"/>
    <property type="evidence" value="ECO:0007669"/>
    <property type="project" value="UniProtKB-ARBA"/>
</dbReference>
<dbReference type="KEGG" id="pter:C2L65_44625"/>
<evidence type="ECO:0000256" key="1">
    <source>
        <dbReference type="ARBA" id="ARBA00006484"/>
    </source>
</evidence>
<dbReference type="AlphaFoldDB" id="A0A2I8F4M5"/>
<dbReference type="PRINTS" id="PR00080">
    <property type="entry name" value="SDRFAMILY"/>
</dbReference>
<sequence length="268" mass="28184">MDLQLVGRTALVTGSTSGIGAGIAGALAREGATVVVHGRSEARASAVVEEIRGAGGTAYYALGDLSTDKGANSVIEYSLATAGQIDILVNNVGGPVEGKAAFFDTTLPEWVESFNSNALAAIRMIHGLVPAMRSRGWGRVIQISSRNGISPHANMPSYGASKAAMNNFTLCLSKELAFSGVTSNAIMPGLIYTQQLSHFLQDIAQRQGWGDDIEKAKEHVLKNVVRQTVSRLGMPNDIANYVCYIASPLSDFLTGTVVRIDGGSTPTL</sequence>
<evidence type="ECO:0000313" key="4">
    <source>
        <dbReference type="Proteomes" id="UP000243502"/>
    </source>
</evidence>
<evidence type="ECO:0000313" key="3">
    <source>
        <dbReference type="EMBL" id="AUT66679.1"/>
    </source>
</evidence>
<dbReference type="Pfam" id="PF00106">
    <property type="entry name" value="adh_short"/>
    <property type="match status" value="1"/>
</dbReference>
<dbReference type="PROSITE" id="PS00061">
    <property type="entry name" value="ADH_SHORT"/>
    <property type="match status" value="1"/>
</dbReference>
<dbReference type="SUPFAM" id="SSF51735">
    <property type="entry name" value="NAD(P)-binding Rossmann-fold domains"/>
    <property type="match status" value="1"/>
</dbReference>
<dbReference type="InterPro" id="IPR050259">
    <property type="entry name" value="SDR"/>
</dbReference>
<dbReference type="PANTHER" id="PTHR42879:SF6">
    <property type="entry name" value="NADPH-DEPENDENT REDUCTASE BACG"/>
    <property type="match status" value="1"/>
</dbReference>
<dbReference type="FunFam" id="3.40.50.720:FF:000084">
    <property type="entry name" value="Short-chain dehydrogenase reductase"/>
    <property type="match status" value="1"/>
</dbReference>
<dbReference type="Proteomes" id="UP000243502">
    <property type="component" value="Chromosome 4"/>
</dbReference>
<reference evidence="3 4" key="1">
    <citation type="submission" date="2018-01" db="EMBL/GenBank/DDBJ databases">
        <title>Species boundaries and ecological features among Paraburkholderia terrae DSMZ17804T, P. hospita DSMZ17164T and P. caribensis DSMZ13236T.</title>
        <authorList>
            <person name="Pratama A.A."/>
        </authorList>
    </citation>
    <scope>NUCLEOTIDE SEQUENCE [LARGE SCALE GENOMIC DNA]</scope>
    <source>
        <strain evidence="3 4">DSM 17804</strain>
    </source>
</reference>
<accession>A0A2I8F4M5</accession>
<dbReference type="InterPro" id="IPR036291">
    <property type="entry name" value="NAD(P)-bd_dom_sf"/>
</dbReference>
<protein>
    <submittedName>
        <fullName evidence="3">SDR family oxidoreductase</fullName>
    </submittedName>
</protein>